<evidence type="ECO:0000256" key="1">
    <source>
        <dbReference type="SAM" id="Phobius"/>
    </source>
</evidence>
<organism evidence="2 3">
    <name type="scientific">Solemya velum gill symbiont</name>
    <dbReference type="NCBI Taxonomy" id="2340"/>
    <lineage>
        <taxon>Bacteria</taxon>
        <taxon>Pseudomonadati</taxon>
        <taxon>Pseudomonadota</taxon>
        <taxon>Gammaproteobacteria</taxon>
        <taxon>sulfur-oxidizing symbionts</taxon>
    </lineage>
</organism>
<dbReference type="PANTHER" id="PTHR39555">
    <property type="entry name" value="FIMBRIAL ASSEMBLY PROTEIN PILO-LIKE PROTEIN-RELATED"/>
    <property type="match status" value="1"/>
</dbReference>
<reference evidence="2 3" key="1">
    <citation type="submission" date="2016-11" db="EMBL/GenBank/DDBJ databases">
        <title>Mixed transmission modes and dynamic genome evolution in an obligate animal-bacterial symbiosis.</title>
        <authorList>
            <person name="Russell S.L."/>
            <person name="Corbett-Detig R.B."/>
            <person name="Cavanaugh C.M."/>
        </authorList>
    </citation>
    <scope>NUCLEOTIDE SEQUENCE [LARGE SCALE GENOMIC DNA]</scope>
    <source>
        <strain evidence="2">MA-KB16</strain>
    </source>
</reference>
<feature type="transmembrane region" description="Helical" evidence="1">
    <location>
        <begin position="20"/>
        <end position="40"/>
    </location>
</feature>
<dbReference type="RefSeq" id="WP_078453823.1">
    <property type="nucleotide sequence ID" value="NZ_MPNX01000001.1"/>
</dbReference>
<protein>
    <submittedName>
        <fullName evidence="2">Pilus assembly protein PilO</fullName>
    </submittedName>
</protein>
<dbReference type="AlphaFoldDB" id="A0A1T2DLF9"/>
<dbReference type="Gene3D" id="1.10.287.540">
    <property type="entry name" value="Helix hairpin bin"/>
    <property type="match status" value="1"/>
</dbReference>
<keyword evidence="1" id="KW-0472">Membrane</keyword>
<dbReference type="InterPro" id="IPR007445">
    <property type="entry name" value="PilO"/>
</dbReference>
<dbReference type="PIRSF" id="PIRSF016482">
    <property type="entry name" value="PilO"/>
    <property type="match status" value="1"/>
</dbReference>
<keyword evidence="1" id="KW-0812">Transmembrane</keyword>
<dbReference type="Proteomes" id="UP000190962">
    <property type="component" value="Unassembled WGS sequence"/>
</dbReference>
<dbReference type="GO" id="GO:0043107">
    <property type="term" value="P:type IV pilus-dependent motility"/>
    <property type="evidence" value="ECO:0007669"/>
    <property type="project" value="InterPro"/>
</dbReference>
<sequence>MNLSDINDLDFSRIGEWPVVAKSFVVLVLCAAIAGGWYHYDIMEQQAEHERLRKVEMELRAQFESKQAKAINLEVHRQQLEDMRRAFGVMLMQLPEKSEVANLLIDVSQAGLLAGLEFELFQPAKEVAREFYTELPVKLRVIGDYHEFGEFVSTLASMPRILTVHDVKIYRINDSLRMDAVAKTYYYTEDEAFSPKEGGK</sequence>
<keyword evidence="1" id="KW-1133">Transmembrane helix</keyword>
<name>A0A1T2DLF9_SOVGS</name>
<gene>
    <name evidence="2" type="ORF">BOV88_01285</name>
</gene>
<evidence type="ECO:0000313" key="3">
    <source>
        <dbReference type="Proteomes" id="UP000190962"/>
    </source>
</evidence>
<dbReference type="InterPro" id="IPR014717">
    <property type="entry name" value="Transl_elong_EF1B/ribsomal_bS6"/>
</dbReference>
<dbReference type="Gene3D" id="3.30.70.60">
    <property type="match status" value="1"/>
</dbReference>
<proteinExistence type="predicted"/>
<dbReference type="GO" id="GO:0043683">
    <property type="term" value="P:type IV pilus assembly"/>
    <property type="evidence" value="ECO:0007669"/>
    <property type="project" value="InterPro"/>
</dbReference>
<dbReference type="EMBL" id="MPNX01000001">
    <property type="protein sequence ID" value="OOY36251.1"/>
    <property type="molecule type" value="Genomic_DNA"/>
</dbReference>
<dbReference type="PANTHER" id="PTHR39555:SF1">
    <property type="entry name" value="TYPE IV PILUS INNER MEMBRANE COMPONENT PILO"/>
    <property type="match status" value="1"/>
</dbReference>
<accession>A0A1T2DLF9</accession>
<comment type="caution">
    <text evidence="2">The sequence shown here is derived from an EMBL/GenBank/DDBJ whole genome shotgun (WGS) entry which is preliminary data.</text>
</comment>
<dbReference type="Pfam" id="PF04350">
    <property type="entry name" value="PilO"/>
    <property type="match status" value="1"/>
</dbReference>
<evidence type="ECO:0000313" key="2">
    <source>
        <dbReference type="EMBL" id="OOY36251.1"/>
    </source>
</evidence>